<dbReference type="SMART" id="SM00130">
    <property type="entry name" value="KR"/>
    <property type="match status" value="2"/>
</dbReference>
<dbReference type="CDD" id="cd00108">
    <property type="entry name" value="KR"/>
    <property type="match status" value="2"/>
</dbReference>
<dbReference type="Ensembl" id="ENSBIXT00005025563.1">
    <property type="protein sequence ID" value="ENSBIXP00005014967.1"/>
    <property type="gene ID" value="ENSBIXG00005018882.1"/>
</dbReference>
<keyword evidence="16" id="KW-0865">Zymogen</keyword>
<dbReference type="Pfam" id="PF09396">
    <property type="entry name" value="Thrombin_light"/>
    <property type="match status" value="1"/>
</dbReference>
<reference evidence="28 29" key="1">
    <citation type="submission" date="2018-11" db="EMBL/GenBank/DDBJ databases">
        <title>Haplotype-resolved cattle genomes.</title>
        <authorList>
            <person name="Low W.Y."/>
            <person name="Tearle R."/>
            <person name="Bickhart D.M."/>
            <person name="Rosen B.D."/>
            <person name="Koren S."/>
            <person name="Rhie A."/>
            <person name="Hiendleder S."/>
            <person name="Phillippy A.M."/>
            <person name="Smith T.P.L."/>
            <person name="Williams J.L."/>
        </authorList>
    </citation>
    <scope>NUCLEOTIDE SEQUENCE [LARGE SCALE GENOMIC DNA]</scope>
</reference>
<feature type="disulfide bond" evidence="22">
    <location>
        <begin position="263"/>
        <end position="287"/>
    </location>
</feature>
<keyword evidence="18" id="KW-0325">Glycoprotein</keyword>
<dbReference type="FunFam" id="4.10.140.10:FF:000001">
    <property type="entry name" value="Prothrombin"/>
    <property type="match status" value="1"/>
</dbReference>
<dbReference type="GO" id="GO:0006953">
    <property type="term" value="P:acute-phase response"/>
    <property type="evidence" value="ECO:0007669"/>
    <property type="project" value="UniProtKB-KW"/>
</dbReference>
<keyword evidence="7" id="KW-0645">Protease</keyword>
<dbReference type="InterPro" id="IPR038178">
    <property type="entry name" value="Kringle_sf"/>
</dbReference>
<evidence type="ECO:0000313" key="29">
    <source>
        <dbReference type="Proteomes" id="UP000429181"/>
    </source>
</evidence>
<feature type="disulfide bond" evidence="22">
    <location>
        <begin position="483"/>
        <end position="497"/>
    </location>
</feature>
<dbReference type="PROSITE" id="PS50070">
    <property type="entry name" value="KRINGLE_2"/>
    <property type="match status" value="2"/>
</dbReference>
<dbReference type="PIRSF" id="PIRSF001149">
    <property type="entry name" value="Thrombin"/>
    <property type="match status" value="1"/>
</dbReference>
<evidence type="ECO:0000256" key="5">
    <source>
        <dbReference type="ARBA" id="ARBA00022486"/>
    </source>
</evidence>
<dbReference type="InterPro" id="IPR051659">
    <property type="entry name" value="Serine_Protease_S1-Domain"/>
</dbReference>
<dbReference type="InterPro" id="IPR018992">
    <property type="entry name" value="Thrombin_light_chain"/>
</dbReference>
<dbReference type="SUPFAM" id="SSF50494">
    <property type="entry name" value="Trypsin-like serine proteases"/>
    <property type="match status" value="1"/>
</dbReference>
<dbReference type="GO" id="GO:0005615">
    <property type="term" value="C:extracellular space"/>
    <property type="evidence" value="ECO:0007669"/>
    <property type="project" value="TreeGrafter"/>
</dbReference>
<dbReference type="PROSITE" id="PS50998">
    <property type="entry name" value="GLA_2"/>
    <property type="match status" value="1"/>
</dbReference>
<dbReference type="InterPro" id="IPR001314">
    <property type="entry name" value="Peptidase_S1A"/>
</dbReference>
<dbReference type="AlphaFoldDB" id="A0A4W2GAH7"/>
<dbReference type="SMART" id="SM00020">
    <property type="entry name" value="Tryp_SPc"/>
    <property type="match status" value="1"/>
</dbReference>
<keyword evidence="12" id="KW-0378">Hydrolase</keyword>
<dbReference type="InterPro" id="IPR000001">
    <property type="entry name" value="Kringle"/>
</dbReference>
<feature type="site" description="Cleavage; by thrombin" evidence="21">
    <location>
        <begin position="199"/>
        <end position="200"/>
    </location>
</feature>
<feature type="chain" id="PRO_5021373272" description="Prothrombin" evidence="24">
    <location>
        <begin position="25"/>
        <end position="569"/>
    </location>
</feature>
<keyword evidence="14" id="KW-0106">Calcium</keyword>
<evidence type="ECO:0000256" key="15">
    <source>
        <dbReference type="ARBA" id="ARBA00023084"/>
    </source>
</evidence>
<dbReference type="FunFam" id="2.40.20.10:FF:000015">
    <property type="entry name" value="Prothrombin"/>
    <property type="match status" value="1"/>
</dbReference>
<dbReference type="CDD" id="cd00190">
    <property type="entry name" value="Tryp_SPc"/>
    <property type="match status" value="1"/>
</dbReference>
<feature type="disulfide bond" evidence="22">
    <location>
        <begin position="158"/>
        <end position="182"/>
    </location>
</feature>
<dbReference type="GO" id="GO:0030168">
    <property type="term" value="P:platelet activation"/>
    <property type="evidence" value="ECO:0007669"/>
    <property type="project" value="TreeGrafter"/>
</dbReference>
<evidence type="ECO:0000256" key="6">
    <source>
        <dbReference type="ARBA" id="ARBA00022572"/>
    </source>
</evidence>
<evidence type="ECO:0000259" key="25">
    <source>
        <dbReference type="PROSITE" id="PS50070"/>
    </source>
</evidence>
<keyword evidence="9" id="KW-0356">Hemostasis</keyword>
<dbReference type="PANTHER" id="PTHR24254">
    <property type="entry name" value="PROTHROMBIN"/>
    <property type="match status" value="1"/>
</dbReference>
<dbReference type="PRINTS" id="PR00001">
    <property type="entry name" value="GLABLOOD"/>
</dbReference>
<feature type="disulfide bond" evidence="22">
    <location>
        <begin position="130"/>
        <end position="170"/>
    </location>
</feature>
<comment type="catalytic activity">
    <reaction evidence="1">
        <text>Selective cleavage of Arg-|-Gly bonds in fibrinogen to form fibrin and release fibrinopeptides A and B.</text>
        <dbReference type="EC" id="3.4.21.5"/>
    </reaction>
</comment>
<feature type="disulfide bond" evidence="22">
    <location>
        <begin position="235"/>
        <end position="275"/>
    </location>
</feature>
<evidence type="ECO:0000256" key="7">
    <source>
        <dbReference type="ARBA" id="ARBA00022670"/>
    </source>
</evidence>
<evidence type="ECO:0000256" key="3">
    <source>
        <dbReference type="ARBA" id="ARBA00014840"/>
    </source>
</evidence>
<dbReference type="InterPro" id="IPR003966">
    <property type="entry name" value="Prothrombin/thrombin"/>
</dbReference>
<dbReference type="PROSITE" id="PS00011">
    <property type="entry name" value="GLA_1"/>
    <property type="match status" value="1"/>
</dbReference>
<evidence type="ECO:0000256" key="4">
    <source>
        <dbReference type="ARBA" id="ARBA00022479"/>
    </source>
</evidence>
<keyword evidence="10 24" id="KW-0732">Signal</keyword>
<evidence type="ECO:0000256" key="1">
    <source>
        <dbReference type="ARBA" id="ARBA00001621"/>
    </source>
</evidence>
<dbReference type="GO" id="GO:0004252">
    <property type="term" value="F:serine-type endopeptidase activity"/>
    <property type="evidence" value="ECO:0007669"/>
    <property type="project" value="UniProtKB-EC"/>
</dbReference>
<dbReference type="GeneTree" id="ENSGT00940000154234"/>
<dbReference type="SUPFAM" id="SSF57630">
    <property type="entry name" value="GLA-domain"/>
    <property type="match status" value="1"/>
</dbReference>
<dbReference type="InterPro" id="IPR013806">
    <property type="entry name" value="Kringle-like"/>
</dbReference>
<feature type="disulfide bond" evidence="22">
    <location>
        <begin position="109"/>
        <end position="187"/>
    </location>
</feature>
<reference evidence="28" key="2">
    <citation type="submission" date="2025-08" db="UniProtKB">
        <authorList>
            <consortium name="Ensembl"/>
        </authorList>
    </citation>
    <scope>IDENTIFICATION</scope>
</reference>
<dbReference type="PROSITE" id="PS00135">
    <property type="entry name" value="TRYPSIN_SER"/>
    <property type="match status" value="1"/>
</dbReference>
<evidence type="ECO:0000256" key="2">
    <source>
        <dbReference type="ARBA" id="ARBA00012174"/>
    </source>
</evidence>
<dbReference type="InterPro" id="IPR018056">
    <property type="entry name" value="Kringle_CS"/>
</dbReference>
<accession>A0A4W2GAH7</accession>
<evidence type="ECO:0000256" key="19">
    <source>
        <dbReference type="ARBA" id="ARBA00032835"/>
    </source>
</evidence>
<evidence type="ECO:0000256" key="12">
    <source>
        <dbReference type="ARBA" id="ARBA00022801"/>
    </source>
</evidence>
<dbReference type="PROSITE" id="PS50240">
    <property type="entry name" value="TRYPSIN_DOM"/>
    <property type="match status" value="1"/>
</dbReference>
<protein>
    <recommendedName>
        <fullName evidence="3">Prothrombin</fullName>
        <ecNumber evidence="2">3.4.21.5</ecNumber>
    </recommendedName>
    <alternativeName>
        <fullName evidence="19">Coagulation factor II</fullName>
    </alternativeName>
</protein>
<keyword evidence="11" id="KW-0677">Repeat</keyword>
<dbReference type="GO" id="GO:0006508">
    <property type="term" value="P:proteolysis"/>
    <property type="evidence" value="ECO:0007669"/>
    <property type="project" value="UniProtKB-KW"/>
</dbReference>
<dbReference type="Gene3D" id="2.40.10.10">
    <property type="entry name" value="Trypsin-like serine proteases"/>
    <property type="match status" value="2"/>
</dbReference>
<dbReference type="InterPro" id="IPR009003">
    <property type="entry name" value="Peptidase_S1_PA"/>
</dbReference>
<feature type="domain" description="Gla" evidence="27">
    <location>
        <begin position="44"/>
        <end position="90"/>
    </location>
</feature>
<dbReference type="PANTHER" id="PTHR24254:SF10">
    <property type="entry name" value="PROTHROMBIN"/>
    <property type="match status" value="1"/>
</dbReference>
<feature type="domain" description="Kringle" evidence="25">
    <location>
        <begin position="213"/>
        <end position="292"/>
    </location>
</feature>
<dbReference type="Gene3D" id="2.40.20.10">
    <property type="entry name" value="Plasminogen Kringle 4"/>
    <property type="match status" value="2"/>
</dbReference>
<evidence type="ECO:0000256" key="20">
    <source>
        <dbReference type="ARBA" id="ARBA00049579"/>
    </source>
</evidence>
<evidence type="ECO:0000256" key="14">
    <source>
        <dbReference type="ARBA" id="ARBA00022837"/>
    </source>
</evidence>
<keyword evidence="17 22" id="KW-1015">Disulfide bond</keyword>
<keyword evidence="5" id="KW-0011">Acute phase</keyword>
<sequence length="569" mass="64077">MARVRGPRLPGCLALAALFSLVHSQHVFLAHQQASSLLQRARRANKGFLEEVRKGNLERECLEEPCSREEAFEALESLSATDAFWAKYTACESARNPREKLNECLEGNCAEGVGMNYRGNVSVTRSGIECQLWRSRYPHKPEINSTTHPGADLRENFCRNPDGSITGPWCYTTSPTLRREECSVPVCGQDRVTVEVIPRSGGSTTSQSPLLETCVPDRGREYRGRLAVTTHGSRCLAWSSEQAKALSKDQDFNPAVPLAENFCRNPDGDEEGAWCYVADQPGDFEYCDLNYCEEPVDGDLGDRLGEDPDPDAAIEGRTSEDHFQPFFNEKTFGAGEADCGLRPLFEKKQVQDQTEKELFESYIEGRIVEGQDAEVGLSPWYERKVEKISMLDKIYIHPRYNWKENLDRDIALLKLKRPIELSDYIHPVCLPDKQTAAKLLHAGFKGRVTGWGNRRETWTTSVAEVQPSVLQVVNLPLVERPVCKASTRIRITDNMFCAGYKPGEGKRGDACEGDSGGPFVMKSPYNNRWYQMGIVSWGEGCDRDGKYGFYTHVFRLKKWIQKVIDRLGS</sequence>
<dbReference type="PRINTS" id="PR00722">
    <property type="entry name" value="CHYMOTRYPSIN"/>
</dbReference>
<keyword evidence="15" id="KW-0094">Blood coagulation</keyword>
<comment type="function">
    <text evidence="20">Thrombin, which cleaves bonds after Arg and Lys, converts fibrinogen to fibrin and activates factors V, VII, VIII, XIII, and, in complex with thrombomodulin, protein C. Functions in blood homeostasis, inflammation and wound healing. Activates coagulation factor XI (F11); activation is promoted by the contact with negatively charged surfaces. Triggers the production of pro-inflammatory cytokines, such as MCP-1/CCL2 and IL8/CXCL8, in endothelial cells.</text>
</comment>
<feature type="signal peptide" evidence="24">
    <location>
        <begin position="1"/>
        <end position="24"/>
    </location>
</feature>
<comment type="caution">
    <text evidence="23">Lacks conserved residue(s) required for the propagation of feature annotation.</text>
</comment>
<dbReference type="GO" id="GO:0030194">
    <property type="term" value="P:positive regulation of blood coagulation"/>
    <property type="evidence" value="ECO:0007669"/>
    <property type="project" value="TreeGrafter"/>
</dbReference>
<proteinExistence type="predicted"/>
<evidence type="ECO:0000256" key="11">
    <source>
        <dbReference type="ARBA" id="ARBA00022737"/>
    </source>
</evidence>
<dbReference type="InterPro" id="IPR001254">
    <property type="entry name" value="Trypsin_dom"/>
</dbReference>
<gene>
    <name evidence="28" type="primary">F2</name>
</gene>
<evidence type="ECO:0000256" key="18">
    <source>
        <dbReference type="ARBA" id="ARBA00023180"/>
    </source>
</evidence>
<feature type="disulfide bond" evidence="22">
    <location>
        <begin position="91"/>
        <end position="104"/>
    </location>
</feature>
<feature type="site" description="Cleavage; by factor Xa" evidence="21">
    <location>
        <begin position="366"/>
        <end position="367"/>
    </location>
</feature>
<evidence type="ECO:0000256" key="21">
    <source>
        <dbReference type="PIRSR" id="PIRSR001149-2"/>
    </source>
</evidence>
<evidence type="ECO:0000256" key="23">
    <source>
        <dbReference type="PROSITE-ProRule" id="PRU00121"/>
    </source>
</evidence>
<keyword evidence="4" id="KW-0301">Gamma-carboxyglutamic acid</keyword>
<name>A0A4W2GAH7_BOBOX</name>
<feature type="site" description="Cleavage; by factor Xa" evidence="21">
    <location>
        <begin position="330"/>
        <end position="331"/>
    </location>
</feature>
<evidence type="ECO:0000256" key="17">
    <source>
        <dbReference type="ARBA" id="ARBA00023157"/>
    </source>
</evidence>
<dbReference type="PRINTS" id="PR00018">
    <property type="entry name" value="KRINGLE"/>
</dbReference>
<dbReference type="Pfam" id="PF00089">
    <property type="entry name" value="Trypsin"/>
    <property type="match status" value="1"/>
</dbReference>
<keyword evidence="8" id="KW-0165">Cleavage on pair of basic residues</keyword>
<dbReference type="SUPFAM" id="SSF57440">
    <property type="entry name" value="Kringle-like"/>
    <property type="match status" value="2"/>
</dbReference>
<evidence type="ECO:0000256" key="22">
    <source>
        <dbReference type="PIRSR" id="PIRSR001149-4"/>
    </source>
</evidence>
<dbReference type="InterPro" id="IPR000294">
    <property type="entry name" value="GLA_domain"/>
</dbReference>
<dbReference type="FunFam" id="2.40.10.10:FF:000085">
    <property type="entry name" value="Prothrombin"/>
    <property type="match status" value="1"/>
</dbReference>
<dbReference type="InterPro" id="IPR033116">
    <property type="entry name" value="TRYPSIN_SER"/>
</dbReference>
<dbReference type="Proteomes" id="UP000429181">
    <property type="component" value="Chromosome 15"/>
</dbReference>
<evidence type="ECO:0000256" key="24">
    <source>
        <dbReference type="SAM" id="SignalP"/>
    </source>
</evidence>
<evidence type="ECO:0000256" key="8">
    <source>
        <dbReference type="ARBA" id="ARBA00022685"/>
    </source>
</evidence>
<dbReference type="PROSITE" id="PS00021">
    <property type="entry name" value="KRINGLE_1"/>
    <property type="match status" value="2"/>
</dbReference>
<feature type="domain" description="Kringle" evidence="25">
    <location>
        <begin position="108"/>
        <end position="187"/>
    </location>
</feature>
<evidence type="ECO:0000259" key="27">
    <source>
        <dbReference type="PROSITE" id="PS50998"/>
    </source>
</evidence>
<dbReference type="Pfam" id="PF00051">
    <property type="entry name" value="Kringle"/>
    <property type="match status" value="2"/>
</dbReference>
<dbReference type="InterPro" id="IPR037111">
    <property type="entry name" value="Thrombin_light_chain_sf"/>
</dbReference>
<dbReference type="InterPro" id="IPR035972">
    <property type="entry name" value="GLA-like_dom_SF"/>
</dbReference>
<dbReference type="SMART" id="SM00069">
    <property type="entry name" value="GLA"/>
    <property type="match status" value="1"/>
</dbReference>
<evidence type="ECO:0000256" key="9">
    <source>
        <dbReference type="ARBA" id="ARBA00022696"/>
    </source>
</evidence>
<dbReference type="FunFam" id="2.40.20.10:FF:000017">
    <property type="entry name" value="Prothrombin"/>
    <property type="match status" value="1"/>
</dbReference>
<evidence type="ECO:0000256" key="13">
    <source>
        <dbReference type="ARBA" id="ARBA00022825"/>
    </source>
</evidence>
<feature type="disulfide bond" evidence="22">
    <location>
        <begin position="511"/>
        <end position="541"/>
    </location>
</feature>
<evidence type="ECO:0000313" key="28">
    <source>
        <dbReference type="Ensembl" id="ENSBIXP00005014967.1"/>
    </source>
</evidence>
<feature type="domain" description="Peptidase S1" evidence="26">
    <location>
        <begin position="391"/>
        <end position="565"/>
    </location>
</feature>
<dbReference type="Gene3D" id="4.10.140.10">
    <property type="entry name" value="Thrombin light chain domain"/>
    <property type="match status" value="1"/>
</dbReference>
<organism evidence="28 29">
    <name type="scientific">Bos indicus x Bos taurus</name>
    <name type="common">Hybrid cattle</name>
    <dbReference type="NCBI Taxonomy" id="30522"/>
    <lineage>
        <taxon>Eukaryota</taxon>
        <taxon>Metazoa</taxon>
        <taxon>Chordata</taxon>
        <taxon>Craniata</taxon>
        <taxon>Vertebrata</taxon>
        <taxon>Euteleostomi</taxon>
        <taxon>Mammalia</taxon>
        <taxon>Eutheria</taxon>
        <taxon>Laurasiatheria</taxon>
        <taxon>Artiodactyla</taxon>
        <taxon>Ruminantia</taxon>
        <taxon>Pecora</taxon>
        <taxon>Bovidae</taxon>
        <taxon>Bovinae</taxon>
        <taxon>Bos</taxon>
    </lineage>
</organism>
<evidence type="ECO:0000259" key="26">
    <source>
        <dbReference type="PROSITE" id="PS50240"/>
    </source>
</evidence>
<dbReference type="InterPro" id="IPR043504">
    <property type="entry name" value="Peptidase_S1_PA_chymotrypsin"/>
</dbReference>
<keyword evidence="6 23" id="KW-0420">Kringle</keyword>
<feature type="disulfide bond" evidence="22">
    <location>
        <begin position="214"/>
        <end position="292"/>
    </location>
</feature>
<feature type="disulfide bond" description="Interchain (between light and heavy chains)" evidence="22">
    <location>
        <begin position="339"/>
        <end position="429"/>
    </location>
</feature>
<dbReference type="Pfam" id="PF00594">
    <property type="entry name" value="Gla"/>
    <property type="match status" value="1"/>
</dbReference>
<evidence type="ECO:0000256" key="10">
    <source>
        <dbReference type="ARBA" id="ARBA00022729"/>
    </source>
</evidence>
<dbReference type="GO" id="GO:0005509">
    <property type="term" value="F:calcium ion binding"/>
    <property type="evidence" value="ECO:0007669"/>
    <property type="project" value="InterPro"/>
</dbReference>
<keyword evidence="13" id="KW-0720">Serine protease</keyword>
<feature type="disulfide bond" evidence="22">
    <location>
        <begin position="61"/>
        <end position="66"/>
    </location>
</feature>
<evidence type="ECO:0000256" key="16">
    <source>
        <dbReference type="ARBA" id="ARBA00023145"/>
    </source>
</evidence>
<dbReference type="EC" id="3.4.21.5" evidence="2"/>